<keyword evidence="13 17" id="KW-0670">Pyruvate</keyword>
<dbReference type="InterPro" id="IPR001697">
    <property type="entry name" value="Pyr_Knase"/>
</dbReference>
<reference evidence="17 18" key="1">
    <citation type="submission" date="2016-10" db="EMBL/GenBank/DDBJ databases">
        <authorList>
            <person name="de Groot N.N."/>
        </authorList>
    </citation>
    <scope>NUCLEOTIDE SEQUENCE [LARGE SCALE GENOMIC DNA]</scope>
    <source>
        <strain evidence="17 18">NLAE-zl-G419</strain>
    </source>
</reference>
<dbReference type="InterPro" id="IPR015793">
    <property type="entry name" value="Pyrv_Knase_brl"/>
</dbReference>
<dbReference type="InterPro" id="IPR015806">
    <property type="entry name" value="Pyrv_Knase_insert_dom_sf"/>
</dbReference>
<comment type="cofactor">
    <cofactor evidence="1">
        <name>K(+)</name>
        <dbReference type="ChEBI" id="CHEBI:29103"/>
    </cofactor>
</comment>
<evidence type="ECO:0000313" key="17">
    <source>
        <dbReference type="EMBL" id="SFG10552.1"/>
    </source>
</evidence>
<evidence type="ECO:0000256" key="11">
    <source>
        <dbReference type="ARBA" id="ARBA00022842"/>
    </source>
</evidence>
<keyword evidence="9 14" id="KW-0418">Kinase</keyword>
<evidence type="ECO:0000256" key="4">
    <source>
        <dbReference type="ARBA" id="ARBA00012142"/>
    </source>
</evidence>
<dbReference type="Gene3D" id="2.40.33.10">
    <property type="entry name" value="PK beta-barrel domain-like"/>
    <property type="match status" value="1"/>
</dbReference>
<dbReference type="PRINTS" id="PR01050">
    <property type="entry name" value="PYRUVTKNASE"/>
</dbReference>
<dbReference type="Pfam" id="PF00224">
    <property type="entry name" value="PK"/>
    <property type="match status" value="1"/>
</dbReference>
<gene>
    <name evidence="16" type="ORF">DBY38_01455</name>
    <name evidence="17" type="ORF">SAMN04487885_1264</name>
</gene>
<comment type="pathway">
    <text evidence="2 14">Carbohydrate degradation; glycolysis; pyruvate from D-glyceraldehyde 3-phosphate: step 5/5.</text>
</comment>
<evidence type="ECO:0000259" key="15">
    <source>
        <dbReference type="Pfam" id="PF00224"/>
    </source>
</evidence>
<dbReference type="GO" id="GO:0000287">
    <property type="term" value="F:magnesium ion binding"/>
    <property type="evidence" value="ECO:0007669"/>
    <property type="project" value="InterPro"/>
</dbReference>
<dbReference type="EMBL" id="QAMZ01000005">
    <property type="protein sequence ID" value="PWL55620.1"/>
    <property type="molecule type" value="Genomic_DNA"/>
</dbReference>
<keyword evidence="18" id="KW-1185">Reference proteome</keyword>
<evidence type="ECO:0000256" key="1">
    <source>
        <dbReference type="ARBA" id="ARBA00001958"/>
    </source>
</evidence>
<dbReference type="UniPathway" id="UPA00109">
    <property type="reaction ID" value="UER00188"/>
</dbReference>
<dbReference type="Gene3D" id="3.20.20.60">
    <property type="entry name" value="Phosphoenolpyruvate-binding domains"/>
    <property type="match status" value="1"/>
</dbReference>
<dbReference type="EC" id="2.7.1.40" evidence="4 14"/>
<dbReference type="SUPFAM" id="SSF50800">
    <property type="entry name" value="PK beta-barrel domain-like"/>
    <property type="match status" value="1"/>
</dbReference>
<dbReference type="EMBL" id="FOOE01000026">
    <property type="protein sequence ID" value="SFG10552.1"/>
    <property type="molecule type" value="Genomic_DNA"/>
</dbReference>
<organism evidence="17 18">
    <name type="scientific">Clostridium cadaveris</name>
    <dbReference type="NCBI Taxonomy" id="1529"/>
    <lineage>
        <taxon>Bacteria</taxon>
        <taxon>Bacillati</taxon>
        <taxon>Bacillota</taxon>
        <taxon>Clostridia</taxon>
        <taxon>Eubacteriales</taxon>
        <taxon>Clostridiaceae</taxon>
        <taxon>Clostridium</taxon>
    </lineage>
</organism>
<evidence type="ECO:0000256" key="8">
    <source>
        <dbReference type="ARBA" id="ARBA00022741"/>
    </source>
</evidence>
<dbReference type="PANTHER" id="PTHR11817">
    <property type="entry name" value="PYRUVATE KINASE"/>
    <property type="match status" value="1"/>
</dbReference>
<dbReference type="InterPro" id="IPR011037">
    <property type="entry name" value="Pyrv_Knase-like_insert_dom_sf"/>
</dbReference>
<evidence type="ECO:0000256" key="5">
    <source>
        <dbReference type="ARBA" id="ARBA00018587"/>
    </source>
</evidence>
<evidence type="ECO:0000256" key="6">
    <source>
        <dbReference type="ARBA" id="ARBA00022679"/>
    </source>
</evidence>
<dbReference type="InterPro" id="IPR015813">
    <property type="entry name" value="Pyrv/PenolPyrv_kinase-like_dom"/>
</dbReference>
<evidence type="ECO:0000256" key="13">
    <source>
        <dbReference type="ARBA" id="ARBA00023317"/>
    </source>
</evidence>
<dbReference type="Proteomes" id="UP000182135">
    <property type="component" value="Unassembled WGS sequence"/>
</dbReference>
<keyword evidence="8" id="KW-0547">Nucleotide-binding</keyword>
<dbReference type="AlphaFoldDB" id="A0A1I2P2Z4"/>
<evidence type="ECO:0000313" key="19">
    <source>
        <dbReference type="Proteomes" id="UP000246114"/>
    </source>
</evidence>
<name>A0A1I2P2Z4_9CLOT</name>
<dbReference type="Proteomes" id="UP000246114">
    <property type="component" value="Unassembled WGS sequence"/>
</dbReference>
<comment type="catalytic activity">
    <reaction evidence="14">
        <text>pyruvate + ATP = phosphoenolpyruvate + ADP + H(+)</text>
        <dbReference type="Rhea" id="RHEA:18157"/>
        <dbReference type="ChEBI" id="CHEBI:15361"/>
        <dbReference type="ChEBI" id="CHEBI:15378"/>
        <dbReference type="ChEBI" id="CHEBI:30616"/>
        <dbReference type="ChEBI" id="CHEBI:58702"/>
        <dbReference type="ChEBI" id="CHEBI:456216"/>
        <dbReference type="EC" id="2.7.1.40"/>
    </reaction>
</comment>
<keyword evidence="11 14" id="KW-0460">Magnesium</keyword>
<feature type="domain" description="Pyruvate kinase barrel" evidence="15">
    <location>
        <begin position="2"/>
        <end position="327"/>
    </location>
</feature>
<comment type="similarity">
    <text evidence="3 14">Belongs to the pyruvate kinase family.</text>
</comment>
<dbReference type="GO" id="GO:0030955">
    <property type="term" value="F:potassium ion binding"/>
    <property type="evidence" value="ECO:0007669"/>
    <property type="project" value="InterPro"/>
</dbReference>
<keyword evidence="10" id="KW-0067">ATP-binding</keyword>
<evidence type="ECO:0000256" key="9">
    <source>
        <dbReference type="ARBA" id="ARBA00022777"/>
    </source>
</evidence>
<dbReference type="OrthoDB" id="2031270at2"/>
<keyword evidence="7" id="KW-0479">Metal-binding</keyword>
<evidence type="ECO:0000256" key="2">
    <source>
        <dbReference type="ARBA" id="ARBA00004997"/>
    </source>
</evidence>
<evidence type="ECO:0000256" key="10">
    <source>
        <dbReference type="ARBA" id="ARBA00022840"/>
    </source>
</evidence>
<proteinExistence type="inferred from homology"/>
<accession>A0A1I2P2Z4</accession>
<dbReference type="GO" id="GO:0005524">
    <property type="term" value="F:ATP binding"/>
    <property type="evidence" value="ECO:0007669"/>
    <property type="project" value="UniProtKB-KW"/>
</dbReference>
<evidence type="ECO:0000256" key="7">
    <source>
        <dbReference type="ARBA" id="ARBA00022723"/>
    </source>
</evidence>
<dbReference type="STRING" id="1529.SAMN04487885_1264"/>
<reference evidence="16 19" key="2">
    <citation type="submission" date="2018-03" db="EMBL/GenBank/DDBJ databases">
        <title>The uncultured portion of the human microbiome is neutrally assembled.</title>
        <authorList>
            <person name="Jeraldo P."/>
            <person name="Boardman L."/>
            <person name="White B.A."/>
            <person name="Nelson H."/>
            <person name="Goldenfeld N."/>
            <person name="Chia N."/>
        </authorList>
    </citation>
    <scope>NUCLEOTIDE SEQUENCE [LARGE SCALE GENOMIC DNA]</scope>
    <source>
        <strain evidence="16">CIM:MAG 903</strain>
    </source>
</reference>
<evidence type="ECO:0000256" key="14">
    <source>
        <dbReference type="RuleBase" id="RU000504"/>
    </source>
</evidence>
<dbReference type="GeneID" id="90545516"/>
<dbReference type="SUPFAM" id="SSF51621">
    <property type="entry name" value="Phosphoenolpyruvate/pyruvate domain"/>
    <property type="match status" value="1"/>
</dbReference>
<evidence type="ECO:0000256" key="3">
    <source>
        <dbReference type="ARBA" id="ARBA00008663"/>
    </source>
</evidence>
<dbReference type="InterPro" id="IPR040442">
    <property type="entry name" value="Pyrv_kinase-like_dom_sf"/>
</dbReference>
<sequence>MKIISSIGPNAKEKNFIDMMVKSGTDTFRFNLSHGNLNVMEEQIDYIKKKYPQVELLGDLQGNKIRVDKSFNGEKKVVPGEKVRFSSPAYYKNVKNKDNVIPLSFKGDFSRLYGVREISMKDGTMKFEIQGINKNKEIITAEVILGGIIRAEKGVNAINMDREEQGLTEKDKKDIRWAIMNGIDIIDLSYVSSVTEIEETKLLIRNIRKKECIVYKPKLWAKIECREGIEDLYEISKKVDGIIIGRGDLCCEIPAISVPIIENKIIDDMKRTKKDIIVATHVLDSMKYSDTPYLSEIESIYRFVERGVTGFMLCGETNIGKYPIESIKTLKNIIDMYCETLI</sequence>
<protein>
    <recommendedName>
        <fullName evidence="5 14">Pyruvate kinase</fullName>
        <ecNumber evidence="4 14">2.7.1.40</ecNumber>
    </recommendedName>
</protein>
<evidence type="ECO:0000256" key="12">
    <source>
        <dbReference type="ARBA" id="ARBA00023152"/>
    </source>
</evidence>
<dbReference type="RefSeq" id="WP_027639599.1">
    <property type="nucleotide sequence ID" value="NZ_BAAACD010000039.1"/>
</dbReference>
<evidence type="ECO:0000313" key="18">
    <source>
        <dbReference type="Proteomes" id="UP000182135"/>
    </source>
</evidence>
<keyword evidence="6 14" id="KW-0808">Transferase</keyword>
<keyword evidence="12 14" id="KW-0324">Glycolysis</keyword>
<evidence type="ECO:0000313" key="16">
    <source>
        <dbReference type="EMBL" id="PWL55620.1"/>
    </source>
</evidence>
<dbReference type="eggNOG" id="COG0469">
    <property type="taxonomic scope" value="Bacteria"/>
</dbReference>
<dbReference type="GO" id="GO:0004743">
    <property type="term" value="F:pyruvate kinase activity"/>
    <property type="evidence" value="ECO:0007669"/>
    <property type="project" value="UniProtKB-EC"/>
</dbReference>
<dbReference type="GO" id="GO:0016301">
    <property type="term" value="F:kinase activity"/>
    <property type="evidence" value="ECO:0007669"/>
    <property type="project" value="UniProtKB-KW"/>
</dbReference>